<sequence>MSDHLKKQNYEWDGNDCLMCQNDEVWSLLNLNDDLVGSGEKFVHDKLPELRSDTCQPPISVKEMIEPITTERERRKKMGIMFSDLRRKKMGIMFSNLRRKKMGIVFSNLHAFLPQLSPKANKSIIIDEAVSYIKTLQKTLQKLEEQKQEKLQAGMKLPSIGREPFLADQGSASNSAAIKPTNYNKGASTFLLMK</sequence>
<dbReference type="PANTHER" id="PTHR46772:SF8">
    <property type="entry name" value="TRANSCRIPTION FACTOR BHLH95"/>
    <property type="match status" value="1"/>
</dbReference>
<evidence type="ECO:0000313" key="7">
    <source>
        <dbReference type="EMBL" id="MCD9641957.1"/>
    </source>
</evidence>
<dbReference type="Gene3D" id="4.10.280.10">
    <property type="entry name" value="Helix-loop-helix DNA-binding domain"/>
    <property type="match status" value="1"/>
</dbReference>
<feature type="domain" description="BHLH" evidence="6">
    <location>
        <begin position="86"/>
        <end position="136"/>
    </location>
</feature>
<dbReference type="Pfam" id="PF00010">
    <property type="entry name" value="HLH"/>
    <property type="match status" value="1"/>
</dbReference>
<evidence type="ECO:0000256" key="3">
    <source>
        <dbReference type="ARBA" id="ARBA00023163"/>
    </source>
</evidence>
<protein>
    <recommendedName>
        <fullName evidence="6">BHLH domain-containing protein</fullName>
    </recommendedName>
</protein>
<evidence type="ECO:0000256" key="2">
    <source>
        <dbReference type="ARBA" id="ARBA00023015"/>
    </source>
</evidence>
<dbReference type="CDD" id="cd11393">
    <property type="entry name" value="bHLH_AtbHLH_like"/>
    <property type="match status" value="1"/>
</dbReference>
<reference evidence="7 8" key="1">
    <citation type="journal article" date="2021" name="BMC Genomics">
        <title>Datura genome reveals duplications of psychoactive alkaloid biosynthetic genes and high mutation rate following tissue culture.</title>
        <authorList>
            <person name="Rajewski A."/>
            <person name="Carter-House D."/>
            <person name="Stajich J."/>
            <person name="Litt A."/>
        </authorList>
    </citation>
    <scope>NUCLEOTIDE SEQUENCE [LARGE SCALE GENOMIC DNA]</scope>
    <source>
        <strain evidence="7">AR-01</strain>
    </source>
</reference>
<evidence type="ECO:0000259" key="6">
    <source>
        <dbReference type="PROSITE" id="PS50888"/>
    </source>
</evidence>
<dbReference type="SUPFAM" id="SSF47459">
    <property type="entry name" value="HLH, helix-loop-helix DNA-binding domain"/>
    <property type="match status" value="1"/>
</dbReference>
<dbReference type="InterPro" id="IPR036638">
    <property type="entry name" value="HLH_DNA-bd_sf"/>
</dbReference>
<organism evidence="7 8">
    <name type="scientific">Datura stramonium</name>
    <name type="common">Jimsonweed</name>
    <name type="synonym">Common thornapple</name>
    <dbReference type="NCBI Taxonomy" id="4076"/>
    <lineage>
        <taxon>Eukaryota</taxon>
        <taxon>Viridiplantae</taxon>
        <taxon>Streptophyta</taxon>
        <taxon>Embryophyta</taxon>
        <taxon>Tracheophyta</taxon>
        <taxon>Spermatophyta</taxon>
        <taxon>Magnoliopsida</taxon>
        <taxon>eudicotyledons</taxon>
        <taxon>Gunneridae</taxon>
        <taxon>Pentapetalae</taxon>
        <taxon>asterids</taxon>
        <taxon>lamiids</taxon>
        <taxon>Solanales</taxon>
        <taxon>Solanaceae</taxon>
        <taxon>Solanoideae</taxon>
        <taxon>Datureae</taxon>
        <taxon>Datura</taxon>
    </lineage>
</organism>
<evidence type="ECO:0000256" key="1">
    <source>
        <dbReference type="ARBA" id="ARBA00004123"/>
    </source>
</evidence>
<evidence type="ECO:0000256" key="5">
    <source>
        <dbReference type="SAM" id="Coils"/>
    </source>
</evidence>
<gene>
    <name evidence="7" type="ORF">HAX54_028516</name>
</gene>
<comment type="subcellular location">
    <subcellularLocation>
        <location evidence="1">Nucleus</location>
    </subcellularLocation>
</comment>
<dbReference type="InterPro" id="IPR045239">
    <property type="entry name" value="bHLH95_bHLH"/>
</dbReference>
<keyword evidence="3" id="KW-0804">Transcription</keyword>
<evidence type="ECO:0000313" key="8">
    <source>
        <dbReference type="Proteomes" id="UP000823775"/>
    </source>
</evidence>
<dbReference type="PANTHER" id="PTHR46772">
    <property type="entry name" value="BHLH DOMAIN-CONTAINING PROTEIN"/>
    <property type="match status" value="1"/>
</dbReference>
<dbReference type="PROSITE" id="PS50888">
    <property type="entry name" value="BHLH"/>
    <property type="match status" value="1"/>
</dbReference>
<dbReference type="InterPro" id="IPR044278">
    <property type="entry name" value="BHLH95-like"/>
</dbReference>
<keyword evidence="4" id="KW-0539">Nucleus</keyword>
<name>A0ABS8V4L4_DATST</name>
<dbReference type="Proteomes" id="UP000823775">
    <property type="component" value="Unassembled WGS sequence"/>
</dbReference>
<keyword evidence="2" id="KW-0805">Transcription regulation</keyword>
<evidence type="ECO:0000256" key="4">
    <source>
        <dbReference type="ARBA" id="ARBA00023242"/>
    </source>
</evidence>
<comment type="caution">
    <text evidence="7">The sequence shown here is derived from an EMBL/GenBank/DDBJ whole genome shotgun (WGS) entry which is preliminary data.</text>
</comment>
<feature type="coiled-coil region" evidence="5">
    <location>
        <begin position="126"/>
        <end position="153"/>
    </location>
</feature>
<keyword evidence="8" id="KW-1185">Reference proteome</keyword>
<keyword evidence="5" id="KW-0175">Coiled coil</keyword>
<dbReference type="EMBL" id="JACEIK010003502">
    <property type="protein sequence ID" value="MCD9641957.1"/>
    <property type="molecule type" value="Genomic_DNA"/>
</dbReference>
<proteinExistence type="predicted"/>
<dbReference type="InterPro" id="IPR011598">
    <property type="entry name" value="bHLH_dom"/>
</dbReference>
<accession>A0ABS8V4L4</accession>